<organism evidence="2 3">
    <name type="scientific">Maritalea mediterranea</name>
    <dbReference type="NCBI Taxonomy" id="2909667"/>
    <lineage>
        <taxon>Bacteria</taxon>
        <taxon>Pseudomonadati</taxon>
        <taxon>Pseudomonadota</taxon>
        <taxon>Alphaproteobacteria</taxon>
        <taxon>Hyphomicrobiales</taxon>
        <taxon>Devosiaceae</taxon>
        <taxon>Maritalea</taxon>
    </lineage>
</organism>
<dbReference type="Pfam" id="PF07796">
    <property type="entry name" value="DUF1638"/>
    <property type="match status" value="1"/>
</dbReference>
<evidence type="ECO:0000313" key="2">
    <source>
        <dbReference type="EMBL" id="MCF4098455.1"/>
    </source>
</evidence>
<dbReference type="RefSeq" id="WP_236113974.1">
    <property type="nucleotide sequence ID" value="NZ_JAKGTI010000001.1"/>
</dbReference>
<evidence type="ECO:0000259" key="1">
    <source>
        <dbReference type="Pfam" id="PF07796"/>
    </source>
</evidence>
<evidence type="ECO:0000313" key="3">
    <source>
        <dbReference type="Proteomes" id="UP001201217"/>
    </source>
</evidence>
<gene>
    <name evidence="2" type="ORF">L1I42_08135</name>
</gene>
<sequence length="247" mass="27786">MPLTPPHMAVTQRAVPSWPKRLWGLIADMVVARGHKQDGPRLLVLACGALAKEIVALRKQLGERAANMELQCLPADFHNRPHKIAPAIDLILTERRVDFDHVLVGYGECGTGGELDKVLAKHHAERLPFAHCYEFFAGSPLFNQITEEEIGSFYLTDYLVRHFDRLVMGGLGLDRHPELRDLYFANYRRVVYLAQTRDIGLEAQAATAADKLGLAFDYRYVGYGELKSAIAAAAAEIDHEERYYVRN</sequence>
<comment type="caution">
    <text evidence="2">The sequence shown here is derived from an EMBL/GenBank/DDBJ whole genome shotgun (WGS) entry which is preliminary data.</text>
</comment>
<feature type="domain" description="DUF1638" evidence="1">
    <location>
        <begin position="72"/>
        <end position="229"/>
    </location>
</feature>
<protein>
    <submittedName>
        <fullName evidence="2">DUF1638 domain-containing protein</fullName>
    </submittedName>
</protein>
<dbReference type="EMBL" id="JAKGTI010000001">
    <property type="protein sequence ID" value="MCF4098455.1"/>
    <property type="molecule type" value="Genomic_DNA"/>
</dbReference>
<proteinExistence type="predicted"/>
<keyword evidence="3" id="KW-1185">Reference proteome</keyword>
<accession>A0ABS9E6F8</accession>
<dbReference type="Proteomes" id="UP001201217">
    <property type="component" value="Unassembled WGS sequence"/>
</dbReference>
<dbReference type="InterPro" id="IPR012437">
    <property type="entry name" value="DUF1638"/>
</dbReference>
<reference evidence="2 3" key="1">
    <citation type="submission" date="2022-01" db="EMBL/GenBank/DDBJ databases">
        <title>Maritalea mediterranea sp. nov., isolated from marine plastic residues from the Malva-rosa beach (Valencia, Spain).</title>
        <authorList>
            <person name="Vidal-Verdu A."/>
            <person name="Molina-Menor E."/>
            <person name="Pascual J."/>
            <person name="Pereto J."/>
            <person name="Porcar M."/>
        </authorList>
    </citation>
    <scope>NUCLEOTIDE SEQUENCE [LARGE SCALE GENOMIC DNA]</scope>
    <source>
        <strain evidence="2 3">P4.10X</strain>
    </source>
</reference>
<name>A0ABS9E6F8_9HYPH</name>